<evidence type="ECO:0000259" key="1">
    <source>
        <dbReference type="Pfam" id="PF16297"/>
    </source>
</evidence>
<evidence type="ECO:0000313" key="2">
    <source>
        <dbReference type="EMBL" id="KAH7429356.1"/>
    </source>
</evidence>
<proteinExistence type="predicted"/>
<organism evidence="2 3">
    <name type="scientific">Ceratopteris richardii</name>
    <name type="common">Triangle waterfern</name>
    <dbReference type="NCBI Taxonomy" id="49495"/>
    <lineage>
        <taxon>Eukaryota</taxon>
        <taxon>Viridiplantae</taxon>
        <taxon>Streptophyta</taxon>
        <taxon>Embryophyta</taxon>
        <taxon>Tracheophyta</taxon>
        <taxon>Polypodiopsida</taxon>
        <taxon>Polypodiidae</taxon>
        <taxon>Polypodiales</taxon>
        <taxon>Pteridineae</taxon>
        <taxon>Pteridaceae</taxon>
        <taxon>Parkerioideae</taxon>
        <taxon>Ceratopteris</taxon>
    </lineage>
</organism>
<dbReference type="InterPro" id="IPR032549">
    <property type="entry name" value="DUF4939"/>
</dbReference>
<name>A0A8T2U603_CERRI</name>
<sequence length="90" mass="10463">MKEPKIRMLEKFDGDHMKFHGFLQEVKLYIRMKPCRYLDDASKVGFIGTLLDGQALSWFASILDKDMVVLHDYEGFLQELTTTSRDTNTS</sequence>
<comment type="caution">
    <text evidence="2">The sequence shown here is derived from an EMBL/GenBank/DDBJ whole genome shotgun (WGS) entry which is preliminary data.</text>
</comment>
<feature type="domain" description="DUF4939" evidence="1">
    <location>
        <begin position="7"/>
        <end position="81"/>
    </location>
</feature>
<gene>
    <name evidence="2" type="ORF">KP509_09G043200</name>
</gene>
<dbReference type="Proteomes" id="UP000825935">
    <property type="component" value="Chromosome 9"/>
</dbReference>
<protein>
    <recommendedName>
        <fullName evidence="1">DUF4939 domain-containing protein</fullName>
    </recommendedName>
</protein>
<dbReference type="AlphaFoldDB" id="A0A8T2U603"/>
<accession>A0A8T2U603</accession>
<dbReference type="EMBL" id="CM035414">
    <property type="protein sequence ID" value="KAH7429356.1"/>
    <property type="molecule type" value="Genomic_DNA"/>
</dbReference>
<dbReference type="Pfam" id="PF16297">
    <property type="entry name" value="DUF4939"/>
    <property type="match status" value="1"/>
</dbReference>
<dbReference type="OrthoDB" id="1927001at2759"/>
<evidence type="ECO:0000313" key="3">
    <source>
        <dbReference type="Proteomes" id="UP000825935"/>
    </source>
</evidence>
<keyword evidence="3" id="KW-1185">Reference proteome</keyword>
<reference evidence="2" key="1">
    <citation type="submission" date="2021-08" db="EMBL/GenBank/DDBJ databases">
        <title>WGS assembly of Ceratopteris richardii.</title>
        <authorList>
            <person name="Marchant D.B."/>
            <person name="Chen G."/>
            <person name="Jenkins J."/>
            <person name="Shu S."/>
            <person name="Leebens-Mack J."/>
            <person name="Grimwood J."/>
            <person name="Schmutz J."/>
            <person name="Soltis P."/>
            <person name="Soltis D."/>
            <person name="Chen Z.-H."/>
        </authorList>
    </citation>
    <scope>NUCLEOTIDE SEQUENCE</scope>
    <source>
        <strain evidence="2">Whitten #5841</strain>
        <tissue evidence="2">Leaf</tissue>
    </source>
</reference>